<dbReference type="OrthoDB" id="1390315at2759"/>
<gene>
    <name evidence="2" type="ORF">VITISV_026172</name>
</gene>
<dbReference type="AlphaFoldDB" id="A5C237"/>
<reference evidence="2" key="1">
    <citation type="journal article" date="2007" name="PLoS ONE">
        <title>The first genome sequence of an elite grapevine cultivar (Pinot noir Vitis vinifera L.): coping with a highly heterozygous genome.</title>
        <authorList>
            <person name="Velasco R."/>
            <person name="Zharkikh A."/>
            <person name="Troggio M."/>
            <person name="Cartwright D.A."/>
            <person name="Cestaro A."/>
            <person name="Pruss D."/>
            <person name="Pindo M."/>
            <person name="FitzGerald L.M."/>
            <person name="Vezzulli S."/>
            <person name="Reid J."/>
            <person name="Malacarne G."/>
            <person name="Iliev D."/>
            <person name="Coppola G."/>
            <person name="Wardell B."/>
            <person name="Micheletti D."/>
            <person name="Macalma T."/>
            <person name="Facci M."/>
            <person name="Mitchell J.T."/>
            <person name="Perazzolli M."/>
            <person name="Eldredge G."/>
            <person name="Gatto P."/>
            <person name="Oyzerski R."/>
            <person name="Moretto M."/>
            <person name="Gutin N."/>
            <person name="Stefanini M."/>
            <person name="Chen Y."/>
            <person name="Segala C."/>
            <person name="Davenport C."/>
            <person name="Dematte L."/>
            <person name="Mraz A."/>
            <person name="Battilana J."/>
            <person name="Stormo K."/>
            <person name="Costa F."/>
            <person name="Tao Q."/>
            <person name="Si-Ammour A."/>
            <person name="Harkins T."/>
            <person name="Lackey A."/>
            <person name="Perbost C."/>
            <person name="Taillon B."/>
            <person name="Stella A."/>
            <person name="Solovyev V."/>
            <person name="Fawcett J.A."/>
            <person name="Sterck L."/>
            <person name="Vandepoele K."/>
            <person name="Grando S.M."/>
            <person name="Toppo S."/>
            <person name="Moser C."/>
            <person name="Lanchbury J."/>
            <person name="Bogden R."/>
            <person name="Skolnick M."/>
            <person name="Sgaramella V."/>
            <person name="Bhatnagar S.K."/>
            <person name="Fontana P."/>
            <person name="Gutin A."/>
            <person name="Van de Peer Y."/>
            <person name="Salamini F."/>
            <person name="Viola R."/>
        </authorList>
    </citation>
    <scope>NUCLEOTIDE SEQUENCE</scope>
</reference>
<feature type="region of interest" description="Disordered" evidence="1">
    <location>
        <begin position="15"/>
        <end position="79"/>
    </location>
</feature>
<organism evidence="2">
    <name type="scientific">Vitis vinifera</name>
    <name type="common">Grape</name>
    <dbReference type="NCBI Taxonomy" id="29760"/>
    <lineage>
        <taxon>Eukaryota</taxon>
        <taxon>Viridiplantae</taxon>
        <taxon>Streptophyta</taxon>
        <taxon>Embryophyta</taxon>
        <taxon>Tracheophyta</taxon>
        <taxon>Spermatophyta</taxon>
        <taxon>Magnoliopsida</taxon>
        <taxon>eudicotyledons</taxon>
        <taxon>Gunneridae</taxon>
        <taxon>Pentapetalae</taxon>
        <taxon>rosids</taxon>
        <taxon>Vitales</taxon>
        <taxon>Vitaceae</taxon>
        <taxon>Viteae</taxon>
        <taxon>Vitis</taxon>
    </lineage>
</organism>
<feature type="compositionally biased region" description="Basic and acidic residues" evidence="1">
    <location>
        <begin position="41"/>
        <end position="56"/>
    </location>
</feature>
<evidence type="ECO:0000313" key="2">
    <source>
        <dbReference type="EMBL" id="CAN59890.1"/>
    </source>
</evidence>
<name>A5C237_VITVI</name>
<proteinExistence type="predicted"/>
<accession>A5C237</accession>
<sequence>MDSKNEKVEAVASYAENKLVKEIQGDIDDSPRLNQRGKNRKQGDEQGKMIKEEGEGPKPLPHQQVPQPGDCTSEGLEKL</sequence>
<protein>
    <submittedName>
        <fullName evidence="2">Uncharacterized protein</fullName>
    </submittedName>
</protein>
<dbReference type="EMBL" id="AM479354">
    <property type="protein sequence ID" value="CAN59890.1"/>
    <property type="molecule type" value="Genomic_DNA"/>
</dbReference>
<evidence type="ECO:0000256" key="1">
    <source>
        <dbReference type="SAM" id="MobiDB-lite"/>
    </source>
</evidence>